<dbReference type="GO" id="GO:0003964">
    <property type="term" value="F:RNA-directed DNA polymerase activity"/>
    <property type="evidence" value="ECO:0007669"/>
    <property type="project" value="UniProtKB-KW"/>
</dbReference>
<evidence type="ECO:0000313" key="1">
    <source>
        <dbReference type="EMBL" id="MCI23702.1"/>
    </source>
</evidence>
<dbReference type="Proteomes" id="UP000265520">
    <property type="component" value="Unassembled WGS sequence"/>
</dbReference>
<feature type="non-terminal residue" evidence="1">
    <location>
        <position position="1"/>
    </location>
</feature>
<comment type="caution">
    <text evidence="1">The sequence shown here is derived from an EMBL/GenBank/DDBJ whole genome shotgun (WGS) entry which is preliminary data.</text>
</comment>
<sequence>VFGNLNRRIELVVEEIKNLDMSTKLSLISQDDIEDRHKAFVELWDLMRCKEILLFQRSRSKCIKEGDENTKYFHASIKSSDRKNSILKLMVEDRWVESVSEVRAEVVECFSRHYQKMFLIARP</sequence>
<keyword evidence="2" id="KW-1185">Reference proteome</keyword>
<dbReference type="EMBL" id="LXQA010137442">
    <property type="protein sequence ID" value="MCI23702.1"/>
    <property type="molecule type" value="Genomic_DNA"/>
</dbReference>
<protein>
    <submittedName>
        <fullName evidence="1">RNA-directed DNA polymerase (Reverse transcriptase)</fullName>
    </submittedName>
</protein>
<keyword evidence="1" id="KW-0548">Nucleotidyltransferase</keyword>
<keyword evidence="1" id="KW-0808">Transferase</keyword>
<evidence type="ECO:0000313" key="2">
    <source>
        <dbReference type="Proteomes" id="UP000265520"/>
    </source>
</evidence>
<proteinExistence type="predicted"/>
<accession>A0A392QIM7</accession>
<organism evidence="1 2">
    <name type="scientific">Trifolium medium</name>
    <dbReference type="NCBI Taxonomy" id="97028"/>
    <lineage>
        <taxon>Eukaryota</taxon>
        <taxon>Viridiplantae</taxon>
        <taxon>Streptophyta</taxon>
        <taxon>Embryophyta</taxon>
        <taxon>Tracheophyta</taxon>
        <taxon>Spermatophyta</taxon>
        <taxon>Magnoliopsida</taxon>
        <taxon>eudicotyledons</taxon>
        <taxon>Gunneridae</taxon>
        <taxon>Pentapetalae</taxon>
        <taxon>rosids</taxon>
        <taxon>fabids</taxon>
        <taxon>Fabales</taxon>
        <taxon>Fabaceae</taxon>
        <taxon>Papilionoideae</taxon>
        <taxon>50 kb inversion clade</taxon>
        <taxon>NPAAA clade</taxon>
        <taxon>Hologalegina</taxon>
        <taxon>IRL clade</taxon>
        <taxon>Trifolieae</taxon>
        <taxon>Trifolium</taxon>
    </lineage>
</organism>
<dbReference type="AlphaFoldDB" id="A0A392QIM7"/>
<keyword evidence="1" id="KW-0695">RNA-directed DNA polymerase</keyword>
<reference evidence="1 2" key="1">
    <citation type="journal article" date="2018" name="Front. Plant Sci.">
        <title>Red Clover (Trifolium pratense) and Zigzag Clover (T. medium) - A Picture of Genomic Similarities and Differences.</title>
        <authorList>
            <person name="Dluhosova J."/>
            <person name="Istvanek J."/>
            <person name="Nedelnik J."/>
            <person name="Repkova J."/>
        </authorList>
    </citation>
    <scope>NUCLEOTIDE SEQUENCE [LARGE SCALE GENOMIC DNA]</scope>
    <source>
        <strain evidence="2">cv. 10/8</strain>
        <tissue evidence="1">Leaf</tissue>
    </source>
</reference>
<name>A0A392QIM7_9FABA</name>